<sequence length="723" mass="76940">MTDTDVMPTRSLVSPGRIRDFFSPRSVAIVGASETSSWGINLMRSLELGGGAPQLEFVHPKYPELFGRRTVPTLRELDKPVDLAFVMVGPNRVGQILEDAAAAGIRNAVTLAAGYTEAGEEGRELQDALRRQAEDLDITLMGPNTIGFINATLGIAPWAVASHRAPIPGAVSAVFESGSMCRAAYEYTQAHAIGISHWVSLGNSAVMNTLDVLEYLIDEPSTRSIALFLETVRDPERFIPLAHRALAADKPVVVYKAGRSEEGMRAAMAHTGAMATNDAVVDSAFRQAGIVRVESLEELVATAGLLGHTRRRPVGRRMGVVTSSGGGCNVIADLAHREGLSLPPWSEPIVADLQVHLPPFAHTLNPLDTTGFGHARARPRPTKAEDDLMEIAVREPGIDFMFTMMTPLPSERPADPAFIESRMAIIGDIVKASPVPVFLASNTNLDVTDYARKLLHDNDLHLLPGVDLALRSIGYMLTWCDRRTSILDRGPISERIDPPGVVGPAGTWDEWEGRQLLQHGRIPVVPARLVTTAEDAVAAAAELGDTVVLKVCSADIPHKSDVGGVALGLSGAAEVADGYRRVTANAAVRVPGASVRGVLVSPMRPAAPELLVGVTVDPTFGPVLTVAFGGIWVETLKDSSLRVLPVSRPEIRDMLFELKGITMLTGGRGAAAADLDAVIDAINDIAAAAVSLGPDLVAFEVNPLRVGAAGPEALDVLIVTEER</sequence>
<dbReference type="FunFam" id="3.30.1490.20:FF:000020">
    <property type="entry name" value="Protein lysine acetyltransferase"/>
    <property type="match status" value="1"/>
</dbReference>
<evidence type="ECO:0000313" key="5">
    <source>
        <dbReference type="Proteomes" id="UP000460221"/>
    </source>
</evidence>
<dbReference type="SUPFAM" id="SSF56059">
    <property type="entry name" value="Glutathione synthetase ATP-binding domain-like"/>
    <property type="match status" value="1"/>
</dbReference>
<evidence type="ECO:0000259" key="3">
    <source>
        <dbReference type="PROSITE" id="PS50975"/>
    </source>
</evidence>
<dbReference type="InterPro" id="IPR032875">
    <property type="entry name" value="Succ_CoA_lig_flav_dom"/>
</dbReference>
<dbReference type="PROSITE" id="PS50975">
    <property type="entry name" value="ATP_GRASP"/>
    <property type="match status" value="1"/>
</dbReference>
<dbReference type="Proteomes" id="UP000460221">
    <property type="component" value="Unassembled WGS sequence"/>
</dbReference>
<dbReference type="GO" id="GO:0046872">
    <property type="term" value="F:metal ion binding"/>
    <property type="evidence" value="ECO:0007669"/>
    <property type="project" value="InterPro"/>
</dbReference>
<dbReference type="SUPFAM" id="SSF52210">
    <property type="entry name" value="Succinyl-CoA synthetase domains"/>
    <property type="match status" value="2"/>
</dbReference>
<dbReference type="Gene3D" id="3.40.50.261">
    <property type="entry name" value="Succinyl-CoA synthetase domains"/>
    <property type="match status" value="2"/>
</dbReference>
<dbReference type="InterPro" id="IPR016102">
    <property type="entry name" value="Succinyl-CoA_synth-like"/>
</dbReference>
<dbReference type="Pfam" id="PF13607">
    <property type="entry name" value="Succ_CoA_lig"/>
    <property type="match status" value="1"/>
</dbReference>
<dbReference type="SMART" id="SM00881">
    <property type="entry name" value="CoA_binding"/>
    <property type="match status" value="1"/>
</dbReference>
<proteinExistence type="inferred from homology"/>
<dbReference type="InterPro" id="IPR011761">
    <property type="entry name" value="ATP-grasp"/>
</dbReference>
<keyword evidence="2" id="KW-0067">ATP-binding</keyword>
<dbReference type="PANTHER" id="PTHR42793">
    <property type="entry name" value="COA BINDING DOMAIN CONTAINING PROTEIN"/>
    <property type="match status" value="1"/>
</dbReference>
<dbReference type="InterPro" id="IPR013815">
    <property type="entry name" value="ATP_grasp_subdomain_1"/>
</dbReference>
<keyword evidence="2" id="KW-0547">Nucleotide-binding</keyword>
<evidence type="ECO:0000256" key="2">
    <source>
        <dbReference type="PROSITE-ProRule" id="PRU00409"/>
    </source>
</evidence>
<keyword evidence="5" id="KW-1185">Reference proteome</keyword>
<comment type="caution">
    <text evidence="4">The sequence shown here is derived from an EMBL/GenBank/DDBJ whole genome shotgun (WGS) entry which is preliminary data.</text>
</comment>
<comment type="similarity">
    <text evidence="1">In the N-terminal section; belongs to the acetate CoA ligase alpha subunit family.</text>
</comment>
<reference evidence="4 5" key="1">
    <citation type="submission" date="2019-11" db="EMBL/GenBank/DDBJ databases">
        <authorList>
            <person name="Jiang L.-Q."/>
        </authorList>
    </citation>
    <scope>NUCLEOTIDE SEQUENCE [LARGE SCALE GENOMIC DNA]</scope>
    <source>
        <strain evidence="4 5">YIM 132087</strain>
    </source>
</reference>
<dbReference type="Gene3D" id="3.30.1490.20">
    <property type="entry name" value="ATP-grasp fold, A domain"/>
    <property type="match status" value="1"/>
</dbReference>
<gene>
    <name evidence="4" type="ORF">GIS00_00465</name>
</gene>
<feature type="domain" description="ATP-grasp" evidence="3">
    <location>
        <begin position="514"/>
        <end position="550"/>
    </location>
</feature>
<dbReference type="PANTHER" id="PTHR42793:SF1">
    <property type="entry name" value="PEPTIDYL-LYSINE N-ACETYLTRANSFERASE PATZ"/>
    <property type="match status" value="1"/>
</dbReference>
<protein>
    <submittedName>
        <fullName evidence="4">CoA-binding protein</fullName>
    </submittedName>
</protein>
<evidence type="ECO:0000256" key="1">
    <source>
        <dbReference type="ARBA" id="ARBA00060888"/>
    </source>
</evidence>
<dbReference type="Pfam" id="PF13549">
    <property type="entry name" value="ATP-grasp_5"/>
    <property type="match status" value="1"/>
</dbReference>
<dbReference type="InterPro" id="IPR003781">
    <property type="entry name" value="CoA-bd"/>
</dbReference>
<name>A0A7K1FE83_9ACTN</name>
<dbReference type="SUPFAM" id="SSF51735">
    <property type="entry name" value="NAD(P)-binding Rossmann-fold domains"/>
    <property type="match status" value="1"/>
</dbReference>
<evidence type="ECO:0000313" key="4">
    <source>
        <dbReference type="EMBL" id="MTD12415.1"/>
    </source>
</evidence>
<dbReference type="Gene3D" id="3.40.50.720">
    <property type="entry name" value="NAD(P)-binding Rossmann-like Domain"/>
    <property type="match status" value="1"/>
</dbReference>
<organism evidence="4 5">
    <name type="scientific">Nakamurella alba</name>
    <dbReference type="NCBI Taxonomy" id="2665158"/>
    <lineage>
        <taxon>Bacteria</taxon>
        <taxon>Bacillati</taxon>
        <taxon>Actinomycetota</taxon>
        <taxon>Actinomycetes</taxon>
        <taxon>Nakamurellales</taxon>
        <taxon>Nakamurellaceae</taxon>
        <taxon>Nakamurella</taxon>
    </lineage>
</organism>
<dbReference type="AlphaFoldDB" id="A0A7K1FE83"/>
<dbReference type="Pfam" id="PF13380">
    <property type="entry name" value="CoA_binding_2"/>
    <property type="match status" value="1"/>
</dbReference>
<dbReference type="EMBL" id="WLYK01000001">
    <property type="protein sequence ID" value="MTD12415.1"/>
    <property type="molecule type" value="Genomic_DNA"/>
</dbReference>
<accession>A0A7K1FE83</accession>
<dbReference type="InterPro" id="IPR036291">
    <property type="entry name" value="NAD(P)-bd_dom_sf"/>
</dbReference>
<dbReference type="Gene3D" id="3.30.470.20">
    <property type="entry name" value="ATP-grasp fold, B domain"/>
    <property type="match status" value="1"/>
</dbReference>
<dbReference type="GO" id="GO:0005524">
    <property type="term" value="F:ATP binding"/>
    <property type="evidence" value="ECO:0007669"/>
    <property type="project" value="UniProtKB-UniRule"/>
</dbReference>